<dbReference type="AlphaFoldDB" id="A0A2Z7A0D1"/>
<gene>
    <name evidence="1" type="ORF">F511_46462</name>
</gene>
<keyword evidence="2" id="KW-1185">Reference proteome</keyword>
<sequence>MGHDGARAPRHWALVVTCHGRWPAGRGANCCAMIHARARDVAAEHALCAARNFFVVAAAGLPPLRRSSGDVVTAAGLSRAAREVFGPICDIGPVLIDFEILRFLGLELF</sequence>
<evidence type="ECO:0000313" key="2">
    <source>
        <dbReference type="Proteomes" id="UP000250235"/>
    </source>
</evidence>
<proteinExistence type="predicted"/>
<protein>
    <submittedName>
        <fullName evidence="1">Uncharacterized protein</fullName>
    </submittedName>
</protein>
<dbReference type="EMBL" id="KV114448">
    <property type="protein sequence ID" value="KZT76513.1"/>
    <property type="molecule type" value="Genomic_DNA"/>
</dbReference>
<organism evidence="1 2">
    <name type="scientific">Dorcoceras hygrometricum</name>
    <dbReference type="NCBI Taxonomy" id="472368"/>
    <lineage>
        <taxon>Eukaryota</taxon>
        <taxon>Viridiplantae</taxon>
        <taxon>Streptophyta</taxon>
        <taxon>Embryophyta</taxon>
        <taxon>Tracheophyta</taxon>
        <taxon>Spermatophyta</taxon>
        <taxon>Magnoliopsida</taxon>
        <taxon>eudicotyledons</taxon>
        <taxon>Gunneridae</taxon>
        <taxon>Pentapetalae</taxon>
        <taxon>asterids</taxon>
        <taxon>lamiids</taxon>
        <taxon>Lamiales</taxon>
        <taxon>Gesneriaceae</taxon>
        <taxon>Didymocarpoideae</taxon>
        <taxon>Trichosporeae</taxon>
        <taxon>Loxocarpinae</taxon>
        <taxon>Dorcoceras</taxon>
    </lineage>
</organism>
<name>A0A2Z7A0D1_9LAMI</name>
<reference evidence="1 2" key="1">
    <citation type="journal article" date="2015" name="Proc. Natl. Acad. Sci. U.S.A.">
        <title>The resurrection genome of Boea hygrometrica: A blueprint for survival of dehydration.</title>
        <authorList>
            <person name="Xiao L."/>
            <person name="Yang G."/>
            <person name="Zhang L."/>
            <person name="Yang X."/>
            <person name="Zhao S."/>
            <person name="Ji Z."/>
            <person name="Zhou Q."/>
            <person name="Hu M."/>
            <person name="Wang Y."/>
            <person name="Chen M."/>
            <person name="Xu Y."/>
            <person name="Jin H."/>
            <person name="Xiao X."/>
            <person name="Hu G."/>
            <person name="Bao F."/>
            <person name="Hu Y."/>
            <person name="Wan P."/>
            <person name="Li L."/>
            <person name="Deng X."/>
            <person name="Kuang T."/>
            <person name="Xiang C."/>
            <person name="Zhu J.K."/>
            <person name="Oliver M.J."/>
            <person name="He Y."/>
        </authorList>
    </citation>
    <scope>NUCLEOTIDE SEQUENCE [LARGE SCALE GENOMIC DNA]</scope>
    <source>
        <strain evidence="2">cv. XS01</strain>
    </source>
</reference>
<accession>A0A2Z7A0D1</accession>
<dbReference type="Proteomes" id="UP000250235">
    <property type="component" value="Unassembled WGS sequence"/>
</dbReference>
<evidence type="ECO:0000313" key="1">
    <source>
        <dbReference type="EMBL" id="KZT76513.1"/>
    </source>
</evidence>